<dbReference type="InterPro" id="IPR014845">
    <property type="entry name" value="GYD/TTHA1554"/>
</dbReference>
<dbReference type="EMBL" id="LGAP01000032">
    <property type="protein sequence ID" value="KOF13890.1"/>
    <property type="molecule type" value="Genomic_DNA"/>
</dbReference>
<name>A0A0L8BH59_ENSAD</name>
<evidence type="ECO:0008006" key="3">
    <source>
        <dbReference type="Google" id="ProtNLM"/>
    </source>
</evidence>
<dbReference type="PATRIC" id="fig|106592.7.peg.5050"/>
<proteinExistence type="predicted"/>
<reference evidence="2" key="1">
    <citation type="submission" date="2015-07" db="EMBL/GenBank/DDBJ databases">
        <title>Whole genome sequence of an Ensifer adhaerens strain isolated from a cave pool in the Wind Cave National Park.</title>
        <authorList>
            <person name="Eng W.W.H."/>
            <person name="Gan H.M."/>
            <person name="Barton H.A."/>
            <person name="Savka M.A."/>
        </authorList>
    </citation>
    <scope>NUCLEOTIDE SEQUENCE [LARGE SCALE GENOMIC DNA]</scope>
    <source>
        <strain evidence="2">SD006</strain>
    </source>
</reference>
<dbReference type="Pfam" id="PF08734">
    <property type="entry name" value="GYD"/>
    <property type="match status" value="1"/>
</dbReference>
<organism evidence="1 2">
    <name type="scientific">Ensifer adhaerens</name>
    <name type="common">Sinorhizobium morelense</name>
    <dbReference type="NCBI Taxonomy" id="106592"/>
    <lineage>
        <taxon>Bacteria</taxon>
        <taxon>Pseudomonadati</taxon>
        <taxon>Pseudomonadota</taxon>
        <taxon>Alphaproteobacteria</taxon>
        <taxon>Hyphomicrobiales</taxon>
        <taxon>Rhizobiaceae</taxon>
        <taxon>Sinorhizobium/Ensifer group</taxon>
        <taxon>Ensifer</taxon>
    </lineage>
</organism>
<dbReference type="AlphaFoldDB" id="A0A0L8BH59"/>
<evidence type="ECO:0000313" key="1">
    <source>
        <dbReference type="EMBL" id="KOF13890.1"/>
    </source>
</evidence>
<dbReference type="Proteomes" id="UP000037425">
    <property type="component" value="Unassembled WGS sequence"/>
</dbReference>
<accession>A0A0L8BH59</accession>
<dbReference type="RefSeq" id="WP_053252362.1">
    <property type="nucleotide sequence ID" value="NZ_LGAP01000032.1"/>
</dbReference>
<protein>
    <recommendedName>
        <fullName evidence="3">GYD domain-containing protein</fullName>
    </recommendedName>
</protein>
<sequence length="110" mass="11553">MPLFITTGCYTTTSAKGMIDSPSNREKAARGIMEAAGGKLHSFYVTTGETDWMAITEFDDGADLVPALLVVSASGAVSNVKTVRAYTGAEFKAAQEKAGKIASSYRPPAK</sequence>
<evidence type="ECO:0000313" key="2">
    <source>
        <dbReference type="Proteomes" id="UP000037425"/>
    </source>
</evidence>
<gene>
    <name evidence="1" type="ORF">AC244_29465</name>
</gene>
<comment type="caution">
    <text evidence="1">The sequence shown here is derived from an EMBL/GenBank/DDBJ whole genome shotgun (WGS) entry which is preliminary data.</text>
</comment>
<dbReference type="OrthoDB" id="165683at2"/>